<keyword evidence="4" id="KW-1185">Reference proteome</keyword>
<dbReference type="SUPFAM" id="SSF53328">
    <property type="entry name" value="Formyltransferase"/>
    <property type="match status" value="1"/>
</dbReference>
<dbReference type="Pfam" id="PF00551">
    <property type="entry name" value="Formyl_trans_N"/>
    <property type="match status" value="1"/>
</dbReference>
<accession>A0A7L8AJA2</accession>
<name>A0A7L8AJA2_9FLAO</name>
<proteinExistence type="predicted"/>
<gene>
    <name evidence="3" type="ORF">H9I45_06445</name>
</gene>
<dbReference type="InterPro" id="IPR036477">
    <property type="entry name" value="Formyl_transf_N_sf"/>
</dbReference>
<dbReference type="InterPro" id="IPR011034">
    <property type="entry name" value="Formyl_transferase-like_C_sf"/>
</dbReference>
<dbReference type="GO" id="GO:0016740">
    <property type="term" value="F:transferase activity"/>
    <property type="evidence" value="ECO:0007669"/>
    <property type="project" value="UniProtKB-KW"/>
</dbReference>
<dbReference type="InterPro" id="IPR002376">
    <property type="entry name" value="Formyl_transf_N"/>
</dbReference>
<dbReference type="CDD" id="cd08821">
    <property type="entry name" value="FMT_core_like_1"/>
    <property type="match status" value="1"/>
</dbReference>
<sequence length="226" mass="26247">MKKNFILLTEKKWHLDLFNSLVDKNDDNWILINNKKDFNVDNLNNLKPNLIFIPHWSYIIPSTIYNNFECVVFHMTDLPYGRGGSPLQNLILRGVKKTKISALRVNKGMDTGNIYLKENLLLFGTAQEIFLRATDVILNMIEKIIKNNLRPKPQKGDVVEFKRRKPEDGNIENLTNIEKVYDYIRMLDADGYPNAFLKVGNLKFEFSRASIKNNKTIIADVKITEQ</sequence>
<evidence type="ECO:0000259" key="1">
    <source>
        <dbReference type="Pfam" id="PF00551"/>
    </source>
</evidence>
<reference evidence="3 4" key="1">
    <citation type="journal article" date="2016" name="Int. J. Syst. Evol. Microbiol.">
        <title>Polaribacter haliotis sp. nov., isolated from the gut of abalone Haliotis discus hannai.</title>
        <authorList>
            <person name="Kim Y.O."/>
            <person name="Park I.S."/>
            <person name="Park S."/>
            <person name="Nam B.H."/>
            <person name="Park J.M."/>
            <person name="Kim D.G."/>
            <person name="Yoon J.H."/>
        </authorList>
    </citation>
    <scope>NUCLEOTIDE SEQUENCE [LARGE SCALE GENOMIC DNA]</scope>
    <source>
        <strain evidence="3 4">KCTC 52418</strain>
    </source>
</reference>
<dbReference type="Proteomes" id="UP000516764">
    <property type="component" value="Chromosome"/>
</dbReference>
<feature type="domain" description="Formyl transferase N-terminal" evidence="1">
    <location>
        <begin position="38"/>
        <end position="121"/>
    </location>
</feature>
<evidence type="ECO:0000313" key="3">
    <source>
        <dbReference type="EMBL" id="QOD62082.1"/>
    </source>
</evidence>
<evidence type="ECO:0000259" key="2">
    <source>
        <dbReference type="Pfam" id="PF21553"/>
    </source>
</evidence>
<dbReference type="RefSeq" id="WP_088353260.1">
    <property type="nucleotide sequence ID" value="NZ_CP061813.1"/>
</dbReference>
<protein>
    <submittedName>
        <fullName evidence="3">Methionyl-tRNA formyltransferase</fullName>
    </submittedName>
</protein>
<keyword evidence="3" id="KW-0808">Transferase</keyword>
<dbReference type="AlphaFoldDB" id="A0A7L8AJA2"/>
<organism evidence="3 4">
    <name type="scientific">Polaribacter haliotis</name>
    <dbReference type="NCBI Taxonomy" id="1888915"/>
    <lineage>
        <taxon>Bacteria</taxon>
        <taxon>Pseudomonadati</taxon>
        <taxon>Bacteroidota</taxon>
        <taxon>Flavobacteriia</taxon>
        <taxon>Flavobacteriales</taxon>
        <taxon>Flavobacteriaceae</taxon>
    </lineage>
</organism>
<dbReference type="OrthoDB" id="9802815at2"/>
<dbReference type="InterPro" id="IPR049355">
    <property type="entry name" value="Formyl_trans-like_C"/>
</dbReference>
<dbReference type="Gene3D" id="3.10.25.20">
    <property type="match status" value="1"/>
</dbReference>
<dbReference type="EMBL" id="CP061813">
    <property type="protein sequence ID" value="QOD62082.1"/>
    <property type="molecule type" value="Genomic_DNA"/>
</dbReference>
<dbReference type="KEGG" id="phal:H9I45_06445"/>
<feature type="domain" description="Methionyl-tRNA formyltransferase-like C-terminal" evidence="2">
    <location>
        <begin position="166"/>
        <end position="224"/>
    </location>
</feature>
<dbReference type="Pfam" id="PF21553">
    <property type="entry name" value="Formyl_trans_C_2"/>
    <property type="match status" value="1"/>
</dbReference>
<dbReference type="Gene3D" id="3.40.50.170">
    <property type="entry name" value="Formyl transferase, N-terminal domain"/>
    <property type="match status" value="1"/>
</dbReference>
<dbReference type="SUPFAM" id="SSF50486">
    <property type="entry name" value="FMT C-terminal domain-like"/>
    <property type="match status" value="1"/>
</dbReference>
<evidence type="ECO:0000313" key="4">
    <source>
        <dbReference type="Proteomes" id="UP000516764"/>
    </source>
</evidence>